<dbReference type="RefSeq" id="WP_022272567.1">
    <property type="nucleotide sequence ID" value="NZ_JACRTJ010000018.1"/>
</dbReference>
<protein>
    <submittedName>
        <fullName evidence="2">HD domain-containing protein</fullName>
    </submittedName>
</protein>
<evidence type="ECO:0000313" key="3">
    <source>
        <dbReference type="Proteomes" id="UP000647491"/>
    </source>
</evidence>
<accession>A0ABR7NSS9</accession>
<dbReference type="Proteomes" id="UP000647491">
    <property type="component" value="Unassembled WGS sequence"/>
</dbReference>
<dbReference type="EMBL" id="JACRTJ010000018">
    <property type="protein sequence ID" value="MBC8599179.1"/>
    <property type="molecule type" value="Genomic_DNA"/>
</dbReference>
<dbReference type="InterPro" id="IPR003607">
    <property type="entry name" value="HD/PDEase_dom"/>
</dbReference>
<dbReference type="Pfam" id="PF01966">
    <property type="entry name" value="HD"/>
    <property type="match status" value="1"/>
</dbReference>
<comment type="caution">
    <text evidence="2">The sequence shown here is derived from an EMBL/GenBank/DDBJ whole genome shotgun (WGS) entry which is preliminary data.</text>
</comment>
<evidence type="ECO:0000313" key="2">
    <source>
        <dbReference type="EMBL" id="MBC8599179.1"/>
    </source>
</evidence>
<keyword evidence="3" id="KW-1185">Reference proteome</keyword>
<feature type="domain" description="HD" evidence="1">
    <location>
        <begin position="41"/>
        <end position="142"/>
    </location>
</feature>
<organism evidence="2 3">
    <name type="scientific">Enterocloster hominis</name>
    <name type="common">ex Liu et al. 2021</name>
    <dbReference type="NCBI Taxonomy" id="2763663"/>
    <lineage>
        <taxon>Bacteria</taxon>
        <taxon>Bacillati</taxon>
        <taxon>Bacillota</taxon>
        <taxon>Clostridia</taxon>
        <taxon>Lachnospirales</taxon>
        <taxon>Lachnospiraceae</taxon>
        <taxon>Enterocloster</taxon>
    </lineage>
</organism>
<sequence length="165" mass="18873">MELTFNGQIEPGYIKEVKDILENREFMQLGAFSHHQSTSRLMHSINVSYISWHIARKLGCDARMAARAGLLHDFCLYDFREKPPTGGFQAFYHPRVAARNSQEVFGISEREKSAILSHMFPLGPVPKNREAWIITMADKICASMEYCHIYIALERGRRVVVAANN</sequence>
<dbReference type="SUPFAM" id="SSF109604">
    <property type="entry name" value="HD-domain/PDEase-like"/>
    <property type="match status" value="1"/>
</dbReference>
<proteinExistence type="predicted"/>
<evidence type="ECO:0000259" key="1">
    <source>
        <dbReference type="Pfam" id="PF01966"/>
    </source>
</evidence>
<dbReference type="Gene3D" id="1.10.3210.10">
    <property type="entry name" value="Hypothetical protein af1432"/>
    <property type="match status" value="1"/>
</dbReference>
<dbReference type="InterPro" id="IPR006674">
    <property type="entry name" value="HD_domain"/>
</dbReference>
<gene>
    <name evidence="2" type="ORF">H8708_08045</name>
</gene>
<reference evidence="2 3" key="1">
    <citation type="submission" date="2020-08" db="EMBL/GenBank/DDBJ databases">
        <title>Genome public.</title>
        <authorList>
            <person name="Liu C."/>
            <person name="Sun Q."/>
        </authorList>
    </citation>
    <scope>NUCLEOTIDE SEQUENCE [LARGE SCALE GENOMIC DNA]</scope>
    <source>
        <strain evidence="2 3">BX10</strain>
    </source>
</reference>
<dbReference type="CDD" id="cd00077">
    <property type="entry name" value="HDc"/>
    <property type="match status" value="1"/>
</dbReference>
<name>A0ABR7NSS9_9FIRM</name>